<comment type="caution">
    <text evidence="1">The sequence shown here is derived from an EMBL/GenBank/DDBJ whole genome shotgun (WGS) entry which is preliminary data.</text>
</comment>
<keyword evidence="2" id="KW-1185">Reference proteome</keyword>
<evidence type="ECO:0000313" key="2">
    <source>
        <dbReference type="Proteomes" id="UP000467841"/>
    </source>
</evidence>
<proteinExistence type="predicted"/>
<evidence type="ECO:0000313" key="1">
    <source>
        <dbReference type="EMBL" id="CAA7040574.1"/>
    </source>
</evidence>
<name>A0A6D2JX22_9BRAS</name>
<dbReference type="AlphaFoldDB" id="A0A6D2JX22"/>
<dbReference type="Proteomes" id="UP000467841">
    <property type="component" value="Unassembled WGS sequence"/>
</dbReference>
<dbReference type="EMBL" id="CACVBM020001229">
    <property type="protein sequence ID" value="CAA7040574.1"/>
    <property type="molecule type" value="Genomic_DNA"/>
</dbReference>
<sequence>MNQTDTAQTPSFCTQNTFVLYPKHLCLTSSTADDGDGVDESSPLATREVRRRWTNAVDFMLDFPPCKFNTCRQRWTKINEGVQKFCGCFDQASRQATSGQSEDDVFQMAYKFYYQDQKTNFILEYAWRVLRNDQKWCSLTRDKGKTQSKRAQPHDFVDVCPMEEQVEERPIGVKAAKAENLKGKKTVKRTSEDRRLL</sequence>
<dbReference type="OrthoDB" id="674687at2759"/>
<dbReference type="PANTHER" id="PTHR45023">
    <property type="match status" value="1"/>
</dbReference>
<dbReference type="PANTHER" id="PTHR45023:SF4">
    <property type="entry name" value="GLYCINE-RICH PROTEIN-RELATED"/>
    <property type="match status" value="1"/>
</dbReference>
<evidence type="ECO:0008006" key="3">
    <source>
        <dbReference type="Google" id="ProtNLM"/>
    </source>
</evidence>
<accession>A0A6D2JX22</accession>
<organism evidence="1 2">
    <name type="scientific">Microthlaspi erraticum</name>
    <dbReference type="NCBI Taxonomy" id="1685480"/>
    <lineage>
        <taxon>Eukaryota</taxon>
        <taxon>Viridiplantae</taxon>
        <taxon>Streptophyta</taxon>
        <taxon>Embryophyta</taxon>
        <taxon>Tracheophyta</taxon>
        <taxon>Spermatophyta</taxon>
        <taxon>Magnoliopsida</taxon>
        <taxon>eudicotyledons</taxon>
        <taxon>Gunneridae</taxon>
        <taxon>Pentapetalae</taxon>
        <taxon>rosids</taxon>
        <taxon>malvids</taxon>
        <taxon>Brassicales</taxon>
        <taxon>Brassicaceae</taxon>
        <taxon>Coluteocarpeae</taxon>
        <taxon>Microthlaspi</taxon>
    </lineage>
</organism>
<reference evidence="1" key="1">
    <citation type="submission" date="2020-01" db="EMBL/GenBank/DDBJ databases">
        <authorList>
            <person name="Mishra B."/>
        </authorList>
    </citation>
    <scope>NUCLEOTIDE SEQUENCE [LARGE SCALE GENOMIC DNA]</scope>
</reference>
<gene>
    <name evidence="1" type="ORF">MERR_LOCUS27809</name>
</gene>
<protein>
    <recommendedName>
        <fullName evidence="3">No apical meristem-associated C-terminal domain-containing protein</fullName>
    </recommendedName>
</protein>